<feature type="transmembrane region" description="Helical" evidence="10">
    <location>
        <begin position="423"/>
        <end position="447"/>
    </location>
</feature>
<gene>
    <name evidence="12" type="ORF">SLS58_002548</name>
</gene>
<dbReference type="PANTHER" id="PTHR31064:SF37">
    <property type="entry name" value="TRANSPORTER, PUTATIVE (EUROFUNG)-RELATED"/>
    <property type="match status" value="1"/>
</dbReference>
<feature type="region of interest" description="Disordered" evidence="11">
    <location>
        <begin position="180"/>
        <end position="211"/>
    </location>
</feature>
<dbReference type="InterPro" id="IPR051143">
    <property type="entry name" value="TrkH_K-transport"/>
</dbReference>
<feature type="transmembrane region" description="Helical" evidence="10">
    <location>
        <begin position="137"/>
        <end position="159"/>
    </location>
</feature>
<evidence type="ECO:0000256" key="1">
    <source>
        <dbReference type="ARBA" id="ARBA00004141"/>
    </source>
</evidence>
<reference evidence="12 13" key="1">
    <citation type="journal article" date="2023" name="Plant Dis.">
        <title>First Report of Diplodia intermedia Causing Canker and Dieback Diseases on Apple Trees in Canada.</title>
        <authorList>
            <person name="Ellouze W."/>
            <person name="Ilyukhin E."/>
            <person name="Sulman M."/>
            <person name="Ali S."/>
        </authorList>
    </citation>
    <scope>NUCLEOTIDE SEQUENCE [LARGE SCALE GENOMIC DNA]</scope>
    <source>
        <strain evidence="12 13">M45-28</strain>
    </source>
</reference>
<feature type="region of interest" description="Disordered" evidence="11">
    <location>
        <begin position="290"/>
        <end position="323"/>
    </location>
</feature>
<keyword evidence="8 10" id="KW-0406">Ion transport</keyword>
<comment type="similarity">
    <text evidence="2 10">Belongs to the TrkH potassium transport family.</text>
</comment>
<evidence type="ECO:0000256" key="3">
    <source>
        <dbReference type="ARBA" id="ARBA00022448"/>
    </source>
</evidence>
<feature type="transmembrane region" description="Helical" evidence="10">
    <location>
        <begin position="488"/>
        <end position="508"/>
    </location>
</feature>
<feature type="compositionally biased region" description="Basic and acidic residues" evidence="11">
    <location>
        <begin position="252"/>
        <end position="271"/>
    </location>
</feature>
<evidence type="ECO:0000256" key="10">
    <source>
        <dbReference type="PIRNR" id="PIRNR002450"/>
    </source>
</evidence>
<dbReference type="InterPro" id="IPR015958">
    <property type="entry name" value="Trk1_fungi"/>
</dbReference>
<dbReference type="NCBIfam" id="TIGR00934">
    <property type="entry name" value="2a38euk"/>
    <property type="match status" value="1"/>
</dbReference>
<evidence type="ECO:0000256" key="7">
    <source>
        <dbReference type="ARBA" id="ARBA00022989"/>
    </source>
</evidence>
<name>A0ABR3TZF9_9PEZI</name>
<feature type="transmembrane region" description="Helical" evidence="10">
    <location>
        <begin position="637"/>
        <end position="655"/>
    </location>
</feature>
<organism evidence="12 13">
    <name type="scientific">Diplodia intermedia</name>
    <dbReference type="NCBI Taxonomy" id="856260"/>
    <lineage>
        <taxon>Eukaryota</taxon>
        <taxon>Fungi</taxon>
        <taxon>Dikarya</taxon>
        <taxon>Ascomycota</taxon>
        <taxon>Pezizomycotina</taxon>
        <taxon>Dothideomycetes</taxon>
        <taxon>Dothideomycetes incertae sedis</taxon>
        <taxon>Botryosphaeriales</taxon>
        <taxon>Botryosphaeriaceae</taxon>
        <taxon>Diplodia</taxon>
    </lineage>
</organism>
<keyword evidence="13" id="KW-1185">Reference proteome</keyword>
<feature type="compositionally biased region" description="Basic residues" evidence="11">
    <location>
        <begin position="180"/>
        <end position="199"/>
    </location>
</feature>
<evidence type="ECO:0000313" key="12">
    <source>
        <dbReference type="EMBL" id="KAL1647747.1"/>
    </source>
</evidence>
<comment type="subcellular location">
    <subcellularLocation>
        <location evidence="1">Membrane</location>
        <topology evidence="1">Multi-pass membrane protein</topology>
    </subcellularLocation>
</comment>
<feature type="transmembrane region" description="Helical" evidence="10">
    <location>
        <begin position="113"/>
        <end position="131"/>
    </location>
</feature>
<feature type="region of interest" description="Disordered" evidence="11">
    <location>
        <begin position="237"/>
        <end position="277"/>
    </location>
</feature>
<feature type="transmembrane region" description="Helical" evidence="10">
    <location>
        <begin position="83"/>
        <end position="101"/>
    </location>
</feature>
<dbReference type="PIRSF" id="PIRSF002450">
    <property type="entry name" value="K+_transpter_TRK"/>
    <property type="match status" value="1"/>
</dbReference>
<evidence type="ECO:0000256" key="9">
    <source>
        <dbReference type="ARBA" id="ARBA00023136"/>
    </source>
</evidence>
<accession>A0ABR3TZF9</accession>
<keyword evidence="4 10" id="KW-0633">Potassium transport</keyword>
<dbReference type="InterPro" id="IPR004773">
    <property type="entry name" value="K/Na_transp_Trk1/HKT1"/>
</dbReference>
<dbReference type="InterPro" id="IPR003445">
    <property type="entry name" value="Cat_transpt"/>
</dbReference>
<keyword evidence="6 10" id="KW-0630">Potassium</keyword>
<keyword evidence="7 10" id="KW-1133">Transmembrane helix</keyword>
<keyword evidence="5 10" id="KW-0812">Transmembrane</keyword>
<proteinExistence type="inferred from homology"/>
<keyword evidence="9 10" id="KW-0472">Membrane</keyword>
<dbReference type="PANTHER" id="PTHR31064">
    <property type="entry name" value="POTASSIUM TRANSPORT PROTEIN DDB_G0292412-RELATED"/>
    <property type="match status" value="1"/>
</dbReference>
<evidence type="ECO:0000256" key="8">
    <source>
        <dbReference type="ARBA" id="ARBA00023065"/>
    </source>
</evidence>
<evidence type="ECO:0000256" key="4">
    <source>
        <dbReference type="ARBA" id="ARBA00022538"/>
    </source>
</evidence>
<feature type="compositionally biased region" description="Basic and acidic residues" evidence="11">
    <location>
        <begin position="304"/>
        <end position="313"/>
    </location>
</feature>
<feature type="transmembrane region" description="Helical" evidence="10">
    <location>
        <begin position="352"/>
        <end position="378"/>
    </location>
</feature>
<evidence type="ECO:0000256" key="6">
    <source>
        <dbReference type="ARBA" id="ARBA00022958"/>
    </source>
</evidence>
<keyword evidence="3 10" id="KW-0813">Transport</keyword>
<dbReference type="Pfam" id="PF02386">
    <property type="entry name" value="TrkH"/>
    <property type="match status" value="1"/>
</dbReference>
<comment type="caution">
    <text evidence="12">The sequence shown here is derived from an EMBL/GenBank/DDBJ whole genome shotgun (WGS) entry which is preliminary data.</text>
</comment>
<sequence length="752" mass="84493">MQLRPLPILAKGQLPVKIPFSQSQLALFPQLCLAADLEPEQAFPFNTSPTQELVSGQEPHPHSGWVARVLRRNLPPLNFITLHYAYFFITCLVSAVIFWGASTPARSVSFTDSLFLCVSAMTLAGLNTVNLSNLNTFQQVILFLLIMAGSAIFVSAFVVHVRRKAFEAKIHTVAAEEKRGRHRFSLGRPRSGRSSRSRQRSAVVDPKQPDAAVVRATENDAAVIDVPHIVEEKLDLEDVTGKETQNQIAGSSKDDHISFSPEALRDPSREPRSRRHSHRLLNMQGDSIYTSRTQAVKDEDDEDNGKTLKEHPSRMFPPADFAGSIGRNSQFHHLTEEEREALGGAEYKAIKVLCVIVPLYYVLWQLLACIGLGAYVALNRPDTALRNGLNPWWVGAFNAVSAFNNSGMSLLDANMTAFQTAYYMLLTMGVLILAGNTCYPIFLRLIVWSMQKLLPTTERWDDLRHTLQFLLDHPRRCYTNLFPSQHTWWLLLSVITLNAIDWAAFEVLNIGNKAINDLPTAAEIIDGLFQALAVRSGGFYVVPITSVRISLQVLYVIMMYISVYPVVITMRNSNVYEERSLGIYADDPHLDALNEMHDKKQSFFGFAKERFLGPKGEEQTKSYFLHQQLQAQLAHDLWWLVLAVFVIMIIEGGQFERDPANFSVFNVIFETVSGYGCVGVSTGVTYDAFSFSGSWHKLSKLVLCVVMLRGRHRGLPVAIDKAVLLPSEAQYQAEEEDAQLRMERTVSRRDIV</sequence>
<protein>
    <recommendedName>
        <fullName evidence="10">Potassium transport protein</fullName>
    </recommendedName>
</protein>
<evidence type="ECO:0000256" key="2">
    <source>
        <dbReference type="ARBA" id="ARBA00009137"/>
    </source>
</evidence>
<dbReference type="Proteomes" id="UP001521184">
    <property type="component" value="Unassembled WGS sequence"/>
</dbReference>
<dbReference type="EMBL" id="JAKEKT020000011">
    <property type="protein sequence ID" value="KAL1647747.1"/>
    <property type="molecule type" value="Genomic_DNA"/>
</dbReference>
<evidence type="ECO:0000256" key="5">
    <source>
        <dbReference type="ARBA" id="ARBA00022692"/>
    </source>
</evidence>
<feature type="transmembrane region" description="Helical" evidence="10">
    <location>
        <begin position="549"/>
        <end position="570"/>
    </location>
</feature>
<evidence type="ECO:0000313" key="13">
    <source>
        <dbReference type="Proteomes" id="UP001521184"/>
    </source>
</evidence>
<evidence type="ECO:0000256" key="11">
    <source>
        <dbReference type="SAM" id="MobiDB-lite"/>
    </source>
</evidence>